<gene>
    <name evidence="2" type="ORF">pdam_00006933</name>
</gene>
<dbReference type="EMBL" id="RCHS01001985">
    <property type="protein sequence ID" value="RMX50346.1"/>
    <property type="molecule type" value="Genomic_DNA"/>
</dbReference>
<evidence type="ECO:0000313" key="2">
    <source>
        <dbReference type="EMBL" id="RMX50346.1"/>
    </source>
</evidence>
<reference evidence="2 3" key="1">
    <citation type="journal article" date="2018" name="Sci. Rep.">
        <title>Comparative analysis of the Pocillopora damicornis genome highlights role of immune system in coral evolution.</title>
        <authorList>
            <person name="Cunning R."/>
            <person name="Bay R.A."/>
            <person name="Gillette P."/>
            <person name="Baker A.C."/>
            <person name="Traylor-Knowles N."/>
        </authorList>
    </citation>
    <scope>NUCLEOTIDE SEQUENCE [LARGE SCALE GENOMIC DNA]</scope>
    <source>
        <strain evidence="2">RSMAS</strain>
        <tissue evidence="2">Whole animal</tissue>
    </source>
</reference>
<evidence type="ECO:0000256" key="1">
    <source>
        <dbReference type="SAM" id="MobiDB-lite"/>
    </source>
</evidence>
<feature type="region of interest" description="Disordered" evidence="1">
    <location>
        <begin position="76"/>
        <end position="95"/>
    </location>
</feature>
<organism evidence="2 3">
    <name type="scientific">Pocillopora damicornis</name>
    <name type="common">Cauliflower coral</name>
    <name type="synonym">Millepora damicornis</name>
    <dbReference type="NCBI Taxonomy" id="46731"/>
    <lineage>
        <taxon>Eukaryota</taxon>
        <taxon>Metazoa</taxon>
        <taxon>Cnidaria</taxon>
        <taxon>Anthozoa</taxon>
        <taxon>Hexacorallia</taxon>
        <taxon>Scleractinia</taxon>
        <taxon>Astrocoeniina</taxon>
        <taxon>Pocilloporidae</taxon>
        <taxon>Pocillopora</taxon>
    </lineage>
</organism>
<keyword evidence="3" id="KW-1185">Reference proteome</keyword>
<proteinExistence type="predicted"/>
<dbReference type="Proteomes" id="UP000275408">
    <property type="component" value="Unassembled WGS sequence"/>
</dbReference>
<dbReference type="AlphaFoldDB" id="A0A3M6U9T2"/>
<sequence length="95" mass="10438">MGKKSKGNGSKVEHYLFLGQRRVTLQQVQRTLGASKEELIPRIQMTSRAQKLGHTAVEHATAEDIADLNLSETDGKFDVEDADDSADGVNKRTTP</sequence>
<feature type="non-terminal residue" evidence="2">
    <location>
        <position position="95"/>
    </location>
</feature>
<evidence type="ECO:0000313" key="3">
    <source>
        <dbReference type="Proteomes" id="UP000275408"/>
    </source>
</evidence>
<name>A0A3M6U9T2_POCDA</name>
<comment type="caution">
    <text evidence="2">The sequence shown here is derived from an EMBL/GenBank/DDBJ whole genome shotgun (WGS) entry which is preliminary data.</text>
</comment>
<accession>A0A3M6U9T2</accession>
<protein>
    <submittedName>
        <fullName evidence="2">Uncharacterized protein</fullName>
    </submittedName>
</protein>